<accession>A0A9W9K9L4</accession>
<evidence type="ECO:0000256" key="3">
    <source>
        <dbReference type="ARBA" id="ARBA00023163"/>
    </source>
</evidence>
<evidence type="ECO:0008006" key="9">
    <source>
        <dbReference type="Google" id="ProtNLM"/>
    </source>
</evidence>
<dbReference type="GO" id="GO:0003677">
    <property type="term" value="F:DNA binding"/>
    <property type="evidence" value="ECO:0007669"/>
    <property type="project" value="UniProtKB-KW"/>
</dbReference>
<keyword evidence="6" id="KW-1133">Transmembrane helix</keyword>
<keyword evidence="4" id="KW-0539">Nucleus</keyword>
<sequence>MKTSKTTSATKGKRTNSLAFAQSDCHTCASEGDQCDRRRPRCSTCLTKGRKCDGFATSLSWNPKRMFSVNQSTANEQDSAPILPCTETVSGSPNANEVLTTTERQGPPPTPFRFRLVGNPSRQKKRRRTCDSQAADANQCRPVVQDDIPGNIEEEEPNLAGENIDMVPGGRSANEIGEMGITPDMSDVSLLHDFDLCSSAIPSIFGSASWLDFGVPEPLFTEASDLFALPRTPPAGTERAIEFLPEAEFSNDPPTESFGPLLSEVAQTQTQNELASSELTTLSCAASNFPTTTPMFNISSKDHDWLFELCMGYLLLLLEILLAVANS</sequence>
<reference evidence="7" key="2">
    <citation type="journal article" date="2023" name="IMA Fungus">
        <title>Comparative genomic study of the Penicillium genus elucidates a diverse pangenome and 15 lateral gene transfer events.</title>
        <authorList>
            <person name="Petersen C."/>
            <person name="Sorensen T."/>
            <person name="Nielsen M.R."/>
            <person name="Sondergaard T.E."/>
            <person name="Sorensen J.L."/>
            <person name="Fitzpatrick D.A."/>
            <person name="Frisvad J.C."/>
            <person name="Nielsen K.L."/>
        </authorList>
    </citation>
    <scope>NUCLEOTIDE SEQUENCE</scope>
    <source>
        <strain evidence="7">IBT 30069</strain>
    </source>
</reference>
<protein>
    <recommendedName>
        <fullName evidence="9">Zn(2)-C6 fungal-type domain-containing protein</fullName>
    </recommendedName>
</protein>
<dbReference type="Proteomes" id="UP001149165">
    <property type="component" value="Unassembled WGS sequence"/>
</dbReference>
<name>A0A9W9K9L4_9EURO</name>
<evidence type="ECO:0000313" key="8">
    <source>
        <dbReference type="Proteomes" id="UP001149165"/>
    </source>
</evidence>
<keyword evidence="6" id="KW-0472">Membrane</keyword>
<evidence type="ECO:0000256" key="2">
    <source>
        <dbReference type="ARBA" id="ARBA00023125"/>
    </source>
</evidence>
<evidence type="ECO:0000256" key="4">
    <source>
        <dbReference type="ARBA" id="ARBA00023242"/>
    </source>
</evidence>
<evidence type="ECO:0000256" key="6">
    <source>
        <dbReference type="SAM" id="Phobius"/>
    </source>
</evidence>
<keyword evidence="6" id="KW-0812">Transmembrane</keyword>
<keyword evidence="8" id="KW-1185">Reference proteome</keyword>
<organism evidence="7 8">
    <name type="scientific">Penicillium angulare</name>
    <dbReference type="NCBI Taxonomy" id="116970"/>
    <lineage>
        <taxon>Eukaryota</taxon>
        <taxon>Fungi</taxon>
        <taxon>Dikarya</taxon>
        <taxon>Ascomycota</taxon>
        <taxon>Pezizomycotina</taxon>
        <taxon>Eurotiomycetes</taxon>
        <taxon>Eurotiomycetidae</taxon>
        <taxon>Eurotiales</taxon>
        <taxon>Aspergillaceae</taxon>
        <taxon>Penicillium</taxon>
    </lineage>
</organism>
<keyword evidence="2" id="KW-0238">DNA-binding</keyword>
<evidence type="ECO:0000313" key="7">
    <source>
        <dbReference type="EMBL" id="KAJ5097067.1"/>
    </source>
</evidence>
<evidence type="ECO:0000256" key="1">
    <source>
        <dbReference type="ARBA" id="ARBA00023015"/>
    </source>
</evidence>
<proteinExistence type="predicted"/>
<dbReference type="AlphaFoldDB" id="A0A9W9K9L4"/>
<feature type="transmembrane region" description="Helical" evidence="6">
    <location>
        <begin position="305"/>
        <end position="325"/>
    </location>
</feature>
<evidence type="ECO:0000256" key="5">
    <source>
        <dbReference type="SAM" id="MobiDB-lite"/>
    </source>
</evidence>
<dbReference type="SUPFAM" id="SSF57701">
    <property type="entry name" value="Zn2/Cys6 DNA-binding domain"/>
    <property type="match status" value="1"/>
</dbReference>
<feature type="region of interest" description="Disordered" evidence="5">
    <location>
        <begin position="99"/>
        <end position="136"/>
    </location>
</feature>
<dbReference type="GO" id="GO:0008270">
    <property type="term" value="F:zinc ion binding"/>
    <property type="evidence" value="ECO:0007669"/>
    <property type="project" value="InterPro"/>
</dbReference>
<dbReference type="EMBL" id="JAPQKH010000005">
    <property type="protein sequence ID" value="KAJ5097067.1"/>
    <property type="molecule type" value="Genomic_DNA"/>
</dbReference>
<keyword evidence="1" id="KW-0805">Transcription regulation</keyword>
<dbReference type="OrthoDB" id="2015447at2759"/>
<keyword evidence="3" id="KW-0804">Transcription</keyword>
<dbReference type="GO" id="GO:0000981">
    <property type="term" value="F:DNA-binding transcription factor activity, RNA polymerase II-specific"/>
    <property type="evidence" value="ECO:0007669"/>
    <property type="project" value="InterPro"/>
</dbReference>
<gene>
    <name evidence="7" type="ORF">N7456_007788</name>
</gene>
<dbReference type="InterPro" id="IPR036864">
    <property type="entry name" value="Zn2-C6_fun-type_DNA-bd_sf"/>
</dbReference>
<comment type="caution">
    <text evidence="7">The sequence shown here is derived from an EMBL/GenBank/DDBJ whole genome shotgun (WGS) entry which is preliminary data.</text>
</comment>
<reference evidence="7" key="1">
    <citation type="submission" date="2022-11" db="EMBL/GenBank/DDBJ databases">
        <authorList>
            <person name="Petersen C."/>
        </authorList>
    </citation>
    <scope>NUCLEOTIDE SEQUENCE</scope>
    <source>
        <strain evidence="7">IBT 30069</strain>
    </source>
</reference>